<dbReference type="EMBL" id="BARS01007831">
    <property type="protein sequence ID" value="GAF69877.1"/>
    <property type="molecule type" value="Genomic_DNA"/>
</dbReference>
<accession>X0S1N5</accession>
<feature type="transmembrane region" description="Helical" evidence="1">
    <location>
        <begin position="100"/>
        <end position="118"/>
    </location>
</feature>
<comment type="caution">
    <text evidence="2">The sequence shown here is derived from an EMBL/GenBank/DDBJ whole genome shotgun (WGS) entry which is preliminary data.</text>
</comment>
<keyword evidence="1" id="KW-1133">Transmembrane helix</keyword>
<evidence type="ECO:0000313" key="2">
    <source>
        <dbReference type="EMBL" id="GAF69877.1"/>
    </source>
</evidence>
<reference evidence="2" key="1">
    <citation type="journal article" date="2014" name="Front. Microbiol.">
        <title>High frequency of phylogenetically diverse reductive dehalogenase-homologous genes in deep subseafloor sedimentary metagenomes.</title>
        <authorList>
            <person name="Kawai M."/>
            <person name="Futagami T."/>
            <person name="Toyoda A."/>
            <person name="Takaki Y."/>
            <person name="Nishi S."/>
            <person name="Hori S."/>
            <person name="Arai W."/>
            <person name="Tsubouchi T."/>
            <person name="Morono Y."/>
            <person name="Uchiyama I."/>
            <person name="Ito T."/>
            <person name="Fujiyama A."/>
            <person name="Inagaki F."/>
            <person name="Takami H."/>
        </authorList>
    </citation>
    <scope>NUCLEOTIDE SEQUENCE</scope>
    <source>
        <strain evidence="2">Expedition CK06-06</strain>
    </source>
</reference>
<dbReference type="AlphaFoldDB" id="X0S1N5"/>
<keyword evidence="1" id="KW-0472">Membrane</keyword>
<protein>
    <recommendedName>
        <fullName evidence="3">Cytochrome b561 bacterial/Ni-hydrogenase domain-containing protein</fullName>
    </recommendedName>
</protein>
<feature type="transmembrane region" description="Helical" evidence="1">
    <location>
        <begin position="138"/>
        <end position="160"/>
    </location>
</feature>
<proteinExistence type="predicted"/>
<feature type="transmembrane region" description="Helical" evidence="1">
    <location>
        <begin position="21"/>
        <end position="39"/>
    </location>
</feature>
<evidence type="ECO:0008006" key="3">
    <source>
        <dbReference type="Google" id="ProtNLM"/>
    </source>
</evidence>
<organism evidence="2">
    <name type="scientific">marine sediment metagenome</name>
    <dbReference type="NCBI Taxonomy" id="412755"/>
    <lineage>
        <taxon>unclassified sequences</taxon>
        <taxon>metagenomes</taxon>
        <taxon>ecological metagenomes</taxon>
    </lineage>
</organism>
<name>X0S1N5_9ZZZZ</name>
<feature type="transmembrane region" description="Helical" evidence="1">
    <location>
        <begin position="59"/>
        <end position="80"/>
    </location>
</feature>
<keyword evidence="1" id="KW-0812">Transmembrane</keyword>
<evidence type="ECO:0000256" key="1">
    <source>
        <dbReference type="SAM" id="Phobius"/>
    </source>
</evidence>
<gene>
    <name evidence="2" type="ORF">S01H1_15009</name>
</gene>
<sequence length="166" mass="18978">MVNMTATGRVRVARIMKLNRALAWLLVLFGVATMLTGYGVTANLFDRNLSREMHHVLEWFFIVLLGFHVATILLFLKFGWKNSLKRILNREASIQLTLKFLQRLSGWAISIPVLLVIISGMDWYKLGIGDVLPFAFHIRLDVFLVITLSVHVSISGLVAIRRIKRF</sequence>